<organism evidence="3 4">
    <name type="scientific">Tetraparma gracilis</name>
    <dbReference type="NCBI Taxonomy" id="2962635"/>
    <lineage>
        <taxon>Eukaryota</taxon>
        <taxon>Sar</taxon>
        <taxon>Stramenopiles</taxon>
        <taxon>Ochrophyta</taxon>
        <taxon>Bolidophyceae</taxon>
        <taxon>Parmales</taxon>
        <taxon>Triparmaceae</taxon>
        <taxon>Tetraparma</taxon>
    </lineage>
</organism>
<evidence type="ECO:0000256" key="1">
    <source>
        <dbReference type="SAM" id="MobiDB-lite"/>
    </source>
</evidence>
<evidence type="ECO:0000256" key="2">
    <source>
        <dbReference type="SAM" id="Phobius"/>
    </source>
</evidence>
<sequence length="303" mass="33014">MSSPLTDDPDSLEASPLPSNPLTSPPPPDPLSHCIRFFPCTNSPPPCVWKITCCWSFFENNLCCLKFGRIGSPTVSPLRRRNLFYLASLLTTAGIILSLVALFGLGYDTHGGLRHFSWAKGRVNGADVFVGLRAITVEYSPSNSTTYRWDTAECPGILSADVCEPCKEAALGTVTLTIMGLVTYFPQLTTDLLRSQRDLDVRCQKVFGVLTGLWGCFSTLLALNSFRTSCRVHLDDLPGNDWYPGPGLVAITIASAIKIFDVALHLYVQVPEPPPSHRVLRAHDEGKVGAEEQVELVGMASST</sequence>
<proteinExistence type="predicted"/>
<accession>A0ABQ6MAJ0</accession>
<dbReference type="EMBL" id="BRYB01002617">
    <property type="protein sequence ID" value="GMI22737.1"/>
    <property type="molecule type" value="Genomic_DNA"/>
</dbReference>
<name>A0ABQ6MAJ0_9STRA</name>
<keyword evidence="2" id="KW-0472">Membrane</keyword>
<keyword evidence="4" id="KW-1185">Reference proteome</keyword>
<evidence type="ECO:0000313" key="4">
    <source>
        <dbReference type="Proteomes" id="UP001165060"/>
    </source>
</evidence>
<keyword evidence="2" id="KW-0812">Transmembrane</keyword>
<dbReference type="Proteomes" id="UP001165060">
    <property type="component" value="Unassembled WGS sequence"/>
</dbReference>
<feature type="transmembrane region" description="Helical" evidence="2">
    <location>
        <begin position="169"/>
        <end position="185"/>
    </location>
</feature>
<feature type="transmembrane region" description="Helical" evidence="2">
    <location>
        <begin position="83"/>
        <end position="107"/>
    </location>
</feature>
<gene>
    <name evidence="3" type="ORF">TeGR_g2048</name>
</gene>
<keyword evidence="2" id="KW-1133">Transmembrane helix</keyword>
<feature type="transmembrane region" description="Helical" evidence="2">
    <location>
        <begin position="246"/>
        <end position="268"/>
    </location>
</feature>
<comment type="caution">
    <text evidence="3">The sequence shown here is derived from an EMBL/GenBank/DDBJ whole genome shotgun (WGS) entry which is preliminary data.</text>
</comment>
<evidence type="ECO:0000313" key="3">
    <source>
        <dbReference type="EMBL" id="GMI22737.1"/>
    </source>
</evidence>
<feature type="transmembrane region" description="Helical" evidence="2">
    <location>
        <begin position="206"/>
        <end position="226"/>
    </location>
</feature>
<reference evidence="3 4" key="1">
    <citation type="journal article" date="2023" name="Commun. Biol.">
        <title>Genome analysis of Parmales, the sister group of diatoms, reveals the evolutionary specialization of diatoms from phago-mixotrophs to photoautotrophs.</title>
        <authorList>
            <person name="Ban H."/>
            <person name="Sato S."/>
            <person name="Yoshikawa S."/>
            <person name="Yamada K."/>
            <person name="Nakamura Y."/>
            <person name="Ichinomiya M."/>
            <person name="Sato N."/>
            <person name="Blanc-Mathieu R."/>
            <person name="Endo H."/>
            <person name="Kuwata A."/>
            <person name="Ogata H."/>
        </authorList>
    </citation>
    <scope>NUCLEOTIDE SEQUENCE [LARGE SCALE GENOMIC DNA]</scope>
</reference>
<feature type="region of interest" description="Disordered" evidence="1">
    <location>
        <begin position="1"/>
        <end position="26"/>
    </location>
</feature>
<protein>
    <submittedName>
        <fullName evidence="3">Uncharacterized protein</fullName>
    </submittedName>
</protein>